<dbReference type="PROSITE" id="PS51257">
    <property type="entry name" value="PROKAR_LIPOPROTEIN"/>
    <property type="match status" value="1"/>
</dbReference>
<gene>
    <name evidence="2" type="ORF">KG103_13165</name>
</gene>
<accession>A0ABX8D6P9</accession>
<name>A0ABX8D6P9_9CELL</name>
<dbReference type="Proteomes" id="UP000677804">
    <property type="component" value="Chromosome"/>
</dbReference>
<proteinExistence type="predicted"/>
<dbReference type="RefSeq" id="WP_207339025.1">
    <property type="nucleotide sequence ID" value="NZ_CP074405.1"/>
</dbReference>
<feature type="signal peptide" evidence="1">
    <location>
        <begin position="1"/>
        <end position="25"/>
    </location>
</feature>
<keyword evidence="3" id="KW-1185">Reference proteome</keyword>
<dbReference type="EMBL" id="CP074405">
    <property type="protein sequence ID" value="QVI61422.1"/>
    <property type="molecule type" value="Genomic_DNA"/>
</dbReference>
<evidence type="ECO:0000313" key="2">
    <source>
        <dbReference type="EMBL" id="QVI61422.1"/>
    </source>
</evidence>
<organism evidence="2 3">
    <name type="scientific">Cellulomonas wangleii</name>
    <dbReference type="NCBI Taxonomy" id="2816956"/>
    <lineage>
        <taxon>Bacteria</taxon>
        <taxon>Bacillati</taxon>
        <taxon>Actinomycetota</taxon>
        <taxon>Actinomycetes</taxon>
        <taxon>Micrococcales</taxon>
        <taxon>Cellulomonadaceae</taxon>
        <taxon>Cellulomonas</taxon>
    </lineage>
</organism>
<sequence>MRAAGRGAAVAVALALGGCAGPAPAAPDAATAEVRTDASCLDAGVLEALGLELDASRAADAPAPAARGLPPADFVADTALVCDRGETLRDSAGRWWAVTATRLEGDLDPLVDLVTRAAPGECGTAVVPQVWLVDAMGAAVLLPADAACEGAATAEALDALDVLDRTEHPVALAQPVAASAP</sequence>
<protein>
    <recommendedName>
        <fullName evidence="4">DUF3558 domain-containing protein</fullName>
    </recommendedName>
</protein>
<reference evidence="2 3" key="1">
    <citation type="submission" date="2021-05" db="EMBL/GenBank/DDBJ databases">
        <title>Novel species in genus Cellulomonas.</title>
        <authorList>
            <person name="Zhang G."/>
        </authorList>
    </citation>
    <scope>NUCLEOTIDE SEQUENCE [LARGE SCALE GENOMIC DNA]</scope>
    <source>
        <strain evidence="3">zg-ZUI222</strain>
    </source>
</reference>
<evidence type="ECO:0000313" key="3">
    <source>
        <dbReference type="Proteomes" id="UP000677804"/>
    </source>
</evidence>
<evidence type="ECO:0008006" key="4">
    <source>
        <dbReference type="Google" id="ProtNLM"/>
    </source>
</evidence>
<evidence type="ECO:0000256" key="1">
    <source>
        <dbReference type="SAM" id="SignalP"/>
    </source>
</evidence>
<keyword evidence="1" id="KW-0732">Signal</keyword>
<feature type="chain" id="PRO_5046012843" description="DUF3558 domain-containing protein" evidence="1">
    <location>
        <begin position="26"/>
        <end position="181"/>
    </location>
</feature>